<keyword evidence="3" id="KW-1185">Reference proteome</keyword>
<dbReference type="Gene3D" id="2.60.120.330">
    <property type="entry name" value="B-lactam Antibiotic, Isopenicillin N Synthase, Chain"/>
    <property type="match status" value="1"/>
</dbReference>
<dbReference type="PANTHER" id="PTHR30613:SF1">
    <property type="entry name" value="DUF1479 DOMAIN PROTEIN (AFU_ORTHOLOGUE AFUA_5G09280)"/>
    <property type="match status" value="1"/>
</dbReference>
<dbReference type="KEGG" id="cput:CONPUDRAFT_165762"/>
<feature type="compositionally biased region" description="Low complexity" evidence="1">
    <location>
        <begin position="1"/>
        <end position="14"/>
    </location>
</feature>
<dbReference type="OrthoDB" id="8249012at2759"/>
<dbReference type="InterPro" id="IPR027443">
    <property type="entry name" value="IPNS-like_sf"/>
</dbReference>
<dbReference type="Pfam" id="PF07350">
    <property type="entry name" value="Gig2-like"/>
    <property type="match status" value="1"/>
</dbReference>
<accession>A0A5M3MM94</accession>
<gene>
    <name evidence="2" type="ORF">CONPUDRAFT_165762</name>
</gene>
<evidence type="ECO:0000313" key="2">
    <source>
        <dbReference type="EMBL" id="EIW80166.1"/>
    </source>
</evidence>
<protein>
    <submittedName>
        <fullName evidence="2">DUF1479-domain-containing protein</fullName>
    </submittedName>
</protein>
<sequence>MPPTATSALAPPSDATRRTSKPDKPFDDRRVVGPSAKLAPLSDHLLPLKRTILAELGTSPEQLEQSWRGVLAALEVHTAKIAQQGGDAIPHVHYKDIEKGISEEQKVIIRDAGCVVVQGAVSEEEAVGWETSLKDLVKAHPGIQGYPSHDPQAYELYNTQAQTRARTHPAVLNTQKALLKFWGSSLPRASADGEDLVDYDTPVSYYDRLRLRKPGDRSFVLGPHIDGGCVERWEDPVYRKVWGKILSGGDSWKEYDPYDARWRLGAKQDLYGVPNQCTAHRSWQGWTSISHNAAGEGTLQLLPMLRLATAYVILRPFFRPRDPSSGSLHPDDWELDLDSAMFPGSRIGASGQELSVESHPHLRLEKTMVSIPRTRPGDQVYWHCDGVHAVEGYHGGKNLSSVMYIPAAPLCMKNARYLRDQRVNFVHGHVAPDFPASAGESTFPERGTTRDIKTDEGHRALGFMPFEVHAPELVPLVDAANAALFGQ</sequence>
<evidence type="ECO:0000313" key="3">
    <source>
        <dbReference type="Proteomes" id="UP000053558"/>
    </source>
</evidence>
<feature type="region of interest" description="Disordered" evidence="1">
    <location>
        <begin position="1"/>
        <end position="31"/>
    </location>
</feature>
<reference evidence="3" key="1">
    <citation type="journal article" date="2012" name="Science">
        <title>The Paleozoic origin of enzymatic lignin decomposition reconstructed from 31 fungal genomes.</title>
        <authorList>
            <person name="Floudas D."/>
            <person name="Binder M."/>
            <person name="Riley R."/>
            <person name="Barry K."/>
            <person name="Blanchette R.A."/>
            <person name="Henrissat B."/>
            <person name="Martinez A.T."/>
            <person name="Otillar R."/>
            <person name="Spatafora J.W."/>
            <person name="Yadav J.S."/>
            <person name="Aerts A."/>
            <person name="Benoit I."/>
            <person name="Boyd A."/>
            <person name="Carlson A."/>
            <person name="Copeland A."/>
            <person name="Coutinho P.M."/>
            <person name="de Vries R.P."/>
            <person name="Ferreira P."/>
            <person name="Findley K."/>
            <person name="Foster B."/>
            <person name="Gaskell J."/>
            <person name="Glotzer D."/>
            <person name="Gorecki P."/>
            <person name="Heitman J."/>
            <person name="Hesse C."/>
            <person name="Hori C."/>
            <person name="Igarashi K."/>
            <person name="Jurgens J.A."/>
            <person name="Kallen N."/>
            <person name="Kersten P."/>
            <person name="Kohler A."/>
            <person name="Kuees U."/>
            <person name="Kumar T.K.A."/>
            <person name="Kuo A."/>
            <person name="LaButti K."/>
            <person name="Larrondo L.F."/>
            <person name="Lindquist E."/>
            <person name="Ling A."/>
            <person name="Lombard V."/>
            <person name="Lucas S."/>
            <person name="Lundell T."/>
            <person name="Martin R."/>
            <person name="McLaughlin D.J."/>
            <person name="Morgenstern I."/>
            <person name="Morin E."/>
            <person name="Murat C."/>
            <person name="Nagy L.G."/>
            <person name="Nolan M."/>
            <person name="Ohm R.A."/>
            <person name="Patyshakuliyeva A."/>
            <person name="Rokas A."/>
            <person name="Ruiz-Duenas F.J."/>
            <person name="Sabat G."/>
            <person name="Salamov A."/>
            <person name="Samejima M."/>
            <person name="Schmutz J."/>
            <person name="Slot J.C."/>
            <person name="St John F."/>
            <person name="Stenlid J."/>
            <person name="Sun H."/>
            <person name="Sun S."/>
            <person name="Syed K."/>
            <person name="Tsang A."/>
            <person name="Wiebenga A."/>
            <person name="Young D."/>
            <person name="Pisabarro A."/>
            <person name="Eastwood D.C."/>
            <person name="Martin F."/>
            <person name="Cullen D."/>
            <person name="Grigoriev I.V."/>
            <person name="Hibbett D.S."/>
        </authorList>
    </citation>
    <scope>NUCLEOTIDE SEQUENCE [LARGE SCALE GENOMIC DNA]</scope>
    <source>
        <strain evidence="3">RWD-64-598 SS2</strain>
    </source>
</reference>
<dbReference type="EMBL" id="JH711579">
    <property type="protein sequence ID" value="EIW80166.1"/>
    <property type="molecule type" value="Genomic_DNA"/>
</dbReference>
<dbReference type="Proteomes" id="UP000053558">
    <property type="component" value="Unassembled WGS sequence"/>
</dbReference>
<comment type="caution">
    <text evidence="2">The sequence shown here is derived from an EMBL/GenBank/DDBJ whole genome shotgun (WGS) entry which is preliminary data.</text>
</comment>
<dbReference type="OMA" id="NKACFGQ"/>
<organism evidence="2 3">
    <name type="scientific">Coniophora puteana (strain RWD-64-598)</name>
    <name type="common">Brown rot fungus</name>
    <dbReference type="NCBI Taxonomy" id="741705"/>
    <lineage>
        <taxon>Eukaryota</taxon>
        <taxon>Fungi</taxon>
        <taxon>Dikarya</taxon>
        <taxon>Basidiomycota</taxon>
        <taxon>Agaricomycotina</taxon>
        <taxon>Agaricomycetes</taxon>
        <taxon>Agaricomycetidae</taxon>
        <taxon>Boletales</taxon>
        <taxon>Coniophorineae</taxon>
        <taxon>Coniophoraceae</taxon>
        <taxon>Coniophora</taxon>
    </lineage>
</organism>
<evidence type="ECO:0000256" key="1">
    <source>
        <dbReference type="SAM" id="MobiDB-lite"/>
    </source>
</evidence>
<dbReference type="AlphaFoldDB" id="A0A5M3MM94"/>
<dbReference type="RefSeq" id="XP_007769183.1">
    <property type="nucleotide sequence ID" value="XM_007770993.1"/>
</dbReference>
<dbReference type="GeneID" id="19205387"/>
<dbReference type="PANTHER" id="PTHR30613">
    <property type="entry name" value="UNCHARACTERIZED PROTEIN YBIU-RELATED"/>
    <property type="match status" value="1"/>
</dbReference>
<dbReference type="SUPFAM" id="SSF51197">
    <property type="entry name" value="Clavaminate synthase-like"/>
    <property type="match status" value="1"/>
</dbReference>
<proteinExistence type="predicted"/>
<dbReference type="InterPro" id="IPR010856">
    <property type="entry name" value="Gig2-like"/>
</dbReference>
<feature type="compositionally biased region" description="Basic and acidic residues" evidence="1">
    <location>
        <begin position="15"/>
        <end position="31"/>
    </location>
</feature>
<name>A0A5M3MM94_CONPW</name>